<accession>A0A0H5RT58</accession>
<proteinExistence type="predicted"/>
<evidence type="ECO:0000313" key="1">
    <source>
        <dbReference type="EMBL" id="CRZ11919.1"/>
    </source>
</evidence>
<name>A0A0H5RT58_9EUKA</name>
<sequence length="224" mass="24894">MNNRFAELADLPESEIQPHDVALAMLSPPQMCPRHARYGQDVGRAVTTKLYKFGPTEDVKKFWMARTIDIREVDGTIKHLLFPFIINSGGVVMIGDIAYQRCIDCGAHTGTTLLDDVLLNASMILPSKPSYRFIRHVPPGNWVDVQPDIRNNIIGSEYAAMIFGVAILADLVRDDAITTQQALQRLAATYPGTTPESFEPELSMHMSSPSTDSMVDAVERLFDE</sequence>
<protein>
    <submittedName>
        <fullName evidence="1">Uncharacterized protein</fullName>
    </submittedName>
</protein>
<organism evidence="1">
    <name type="scientific">Spongospora subterranea</name>
    <dbReference type="NCBI Taxonomy" id="70186"/>
    <lineage>
        <taxon>Eukaryota</taxon>
        <taxon>Sar</taxon>
        <taxon>Rhizaria</taxon>
        <taxon>Endomyxa</taxon>
        <taxon>Phytomyxea</taxon>
        <taxon>Plasmodiophorida</taxon>
        <taxon>Plasmodiophoridae</taxon>
        <taxon>Spongospora</taxon>
    </lineage>
</organism>
<dbReference type="EMBL" id="HACM01011477">
    <property type="protein sequence ID" value="CRZ11919.1"/>
    <property type="molecule type" value="Transcribed_RNA"/>
</dbReference>
<dbReference type="AlphaFoldDB" id="A0A0H5RT58"/>
<reference evidence="1" key="1">
    <citation type="submission" date="2015-04" db="EMBL/GenBank/DDBJ databases">
        <title>The genome sequence of the plant pathogenic Rhizarian Plasmodiophora brassicae reveals insights in its biotrophic life cycle and the origin of chitin synthesis.</title>
        <authorList>
            <person name="Schwelm A."/>
            <person name="Fogelqvist J."/>
            <person name="Knaust A."/>
            <person name="Julke S."/>
            <person name="Lilja T."/>
            <person name="Dhandapani V."/>
            <person name="Bonilla-Rosso G."/>
            <person name="Karlsson M."/>
            <person name="Shevchenko A."/>
            <person name="Choi S.R."/>
            <person name="Kim H.G."/>
            <person name="Park J.Y."/>
            <person name="Lim Y.P."/>
            <person name="Ludwig-Muller J."/>
            <person name="Dixelius C."/>
        </authorList>
    </citation>
    <scope>NUCLEOTIDE SEQUENCE</scope>
    <source>
        <tissue evidence="1">Potato root galls</tissue>
    </source>
</reference>